<keyword evidence="6" id="KW-0547">Nucleotide-binding</keyword>
<evidence type="ECO:0000256" key="12">
    <source>
        <dbReference type="ARBA" id="ARBA00023264"/>
    </source>
</evidence>
<keyword evidence="9" id="KW-0460">Magnesium</keyword>
<keyword evidence="7" id="KW-0418">Kinase</keyword>
<dbReference type="AlphaFoldDB" id="A0A2Z5TR77"/>
<feature type="domain" description="DAGKc" evidence="13">
    <location>
        <begin position="1"/>
        <end position="132"/>
    </location>
</feature>
<dbReference type="PANTHER" id="PTHR12358">
    <property type="entry name" value="SPHINGOSINE KINASE"/>
    <property type="match status" value="1"/>
</dbReference>
<protein>
    <submittedName>
        <fullName evidence="14">DeoR family transcriptional regulator</fullName>
    </submittedName>
</protein>
<evidence type="ECO:0000256" key="4">
    <source>
        <dbReference type="ARBA" id="ARBA00022679"/>
    </source>
</evidence>
<dbReference type="InterPro" id="IPR016064">
    <property type="entry name" value="NAD/diacylglycerol_kinase_sf"/>
</dbReference>
<evidence type="ECO:0000256" key="7">
    <source>
        <dbReference type="ARBA" id="ARBA00022777"/>
    </source>
</evidence>
<accession>A0A2Z5TR77</accession>
<dbReference type="Proteomes" id="UP000269331">
    <property type="component" value="Chromosome"/>
</dbReference>
<dbReference type="InterPro" id="IPR005218">
    <property type="entry name" value="Diacylglycerol/lipid_kinase"/>
</dbReference>
<dbReference type="GO" id="GO:0004143">
    <property type="term" value="F:ATP-dependent diacylglycerol kinase activity"/>
    <property type="evidence" value="ECO:0007669"/>
    <property type="project" value="TreeGrafter"/>
</dbReference>
<evidence type="ECO:0000256" key="3">
    <source>
        <dbReference type="ARBA" id="ARBA00022516"/>
    </source>
</evidence>
<dbReference type="KEGG" id="srq:SR187_5795"/>
<evidence type="ECO:0000313" key="15">
    <source>
        <dbReference type="Proteomes" id="UP000269331"/>
    </source>
</evidence>
<keyword evidence="3" id="KW-0444">Lipid biosynthesis</keyword>
<dbReference type="EMBL" id="AP018400">
    <property type="protein sequence ID" value="BBA92764.1"/>
    <property type="molecule type" value="Genomic_DNA"/>
</dbReference>
<sequence>MKVLVLYNSKSGSGDKTSLIKTLTTYLAGEGVEEKNICLHEPKSIEEAVALAKQASEERVDLVVTMGGDGTINKIAGGIYEGGGHSVLGILPSGTVNNFAKSLGIPIGEAAIPNLLKGQVKAVKLCQVNQQYAISSLTLGIMADIAAKVTSAQKRKWGPLAYLKDTIRVLFRNRNYYLELRYGQELVRYKTKILLITLTKSIGGITQFDTVSEFDDGLMSVYLFSDVSLWRWLLRLPRIFRGEVAQLQELQHFRTSELSIKQYKRRYRSARTRIDGDKSDYLPVKLTVLPEGIRVMVP</sequence>
<evidence type="ECO:0000256" key="2">
    <source>
        <dbReference type="ARBA" id="ARBA00005983"/>
    </source>
</evidence>
<dbReference type="GO" id="GO:0008654">
    <property type="term" value="P:phospholipid biosynthetic process"/>
    <property type="evidence" value="ECO:0007669"/>
    <property type="project" value="UniProtKB-KW"/>
</dbReference>
<reference evidence="14 15" key="1">
    <citation type="journal article" date="2018" name="Genome Biol. Evol.">
        <title>Complete Genome Sequence of Streptococcus ruminantium sp. nov. GUT-187T (=DSM 104980T =JCM 31869T), the Type Strain of S. ruminantium, and Comparison with Genome Sequences of Streptococcus suis Strains.</title>
        <authorList>
            <person name="Tohya M."/>
            <person name="Sekizaki T."/>
            <person name="Miyoshi-Akiyama T."/>
        </authorList>
    </citation>
    <scope>NUCLEOTIDE SEQUENCE [LARGE SCALE GENOMIC DNA]</scope>
    <source>
        <strain evidence="14 15">GUT187T</strain>
    </source>
</reference>
<keyword evidence="5" id="KW-0479">Metal-binding</keyword>
<dbReference type="OrthoDB" id="142078at2"/>
<dbReference type="NCBIfam" id="TIGR00147">
    <property type="entry name" value="YegS/Rv2252/BmrU family lipid kinase"/>
    <property type="match status" value="1"/>
</dbReference>
<evidence type="ECO:0000256" key="8">
    <source>
        <dbReference type="ARBA" id="ARBA00022840"/>
    </source>
</evidence>
<dbReference type="SMART" id="SM00046">
    <property type="entry name" value="DAGKc"/>
    <property type="match status" value="1"/>
</dbReference>
<dbReference type="PANTHER" id="PTHR12358:SF106">
    <property type="entry name" value="LIPID KINASE YEGS"/>
    <property type="match status" value="1"/>
</dbReference>
<dbReference type="InterPro" id="IPR050187">
    <property type="entry name" value="Lipid_Phosphate_FormReg"/>
</dbReference>
<evidence type="ECO:0000256" key="6">
    <source>
        <dbReference type="ARBA" id="ARBA00022741"/>
    </source>
</evidence>
<keyword evidence="11" id="KW-0594">Phospholipid biosynthesis</keyword>
<dbReference type="GeneID" id="52229702"/>
<name>A0A2Z5TR77_9STRE</name>
<comment type="similarity">
    <text evidence="2">Belongs to the diacylglycerol/lipid kinase family.</text>
</comment>
<dbReference type="RefSeq" id="WP_120171791.1">
    <property type="nucleotide sequence ID" value="NZ_AP018400.1"/>
</dbReference>
<dbReference type="InterPro" id="IPR045540">
    <property type="entry name" value="YegS/DAGK_C"/>
</dbReference>
<keyword evidence="12" id="KW-1208">Phospholipid metabolism</keyword>
<dbReference type="Gene3D" id="3.40.50.10330">
    <property type="entry name" value="Probable inorganic polyphosphate/atp-NAD kinase, domain 1"/>
    <property type="match status" value="1"/>
</dbReference>
<evidence type="ECO:0000256" key="1">
    <source>
        <dbReference type="ARBA" id="ARBA00001946"/>
    </source>
</evidence>
<dbReference type="GO" id="GO:0005886">
    <property type="term" value="C:plasma membrane"/>
    <property type="evidence" value="ECO:0007669"/>
    <property type="project" value="TreeGrafter"/>
</dbReference>
<keyword evidence="4" id="KW-0808">Transferase</keyword>
<evidence type="ECO:0000256" key="9">
    <source>
        <dbReference type="ARBA" id="ARBA00022842"/>
    </source>
</evidence>
<dbReference type="InterPro" id="IPR017438">
    <property type="entry name" value="ATP-NAD_kinase_N"/>
</dbReference>
<dbReference type="Gene3D" id="2.60.200.40">
    <property type="match status" value="1"/>
</dbReference>
<gene>
    <name evidence="14" type="ORF">SR187_5795</name>
</gene>
<organism evidence="14 15">
    <name type="scientific">Streptococcus ruminantium</name>
    <dbReference type="NCBI Taxonomy" id="1917441"/>
    <lineage>
        <taxon>Bacteria</taxon>
        <taxon>Bacillati</taxon>
        <taxon>Bacillota</taxon>
        <taxon>Bacilli</taxon>
        <taxon>Lactobacillales</taxon>
        <taxon>Streptococcaceae</taxon>
        <taxon>Streptococcus</taxon>
    </lineage>
</organism>
<keyword evidence="8" id="KW-0067">ATP-binding</keyword>
<dbReference type="SUPFAM" id="SSF111331">
    <property type="entry name" value="NAD kinase/diacylglycerol kinase-like"/>
    <property type="match status" value="1"/>
</dbReference>
<dbReference type="GO" id="GO:0046872">
    <property type="term" value="F:metal ion binding"/>
    <property type="evidence" value="ECO:0007669"/>
    <property type="project" value="UniProtKB-KW"/>
</dbReference>
<evidence type="ECO:0000256" key="10">
    <source>
        <dbReference type="ARBA" id="ARBA00023098"/>
    </source>
</evidence>
<proteinExistence type="inferred from homology"/>
<dbReference type="InterPro" id="IPR001206">
    <property type="entry name" value="Diacylglycerol_kinase_cat_dom"/>
</dbReference>
<dbReference type="PROSITE" id="PS50146">
    <property type="entry name" value="DAGK"/>
    <property type="match status" value="1"/>
</dbReference>
<evidence type="ECO:0000259" key="13">
    <source>
        <dbReference type="PROSITE" id="PS50146"/>
    </source>
</evidence>
<evidence type="ECO:0000256" key="11">
    <source>
        <dbReference type="ARBA" id="ARBA00023209"/>
    </source>
</evidence>
<dbReference type="GO" id="GO:0005524">
    <property type="term" value="F:ATP binding"/>
    <property type="evidence" value="ECO:0007669"/>
    <property type="project" value="UniProtKB-KW"/>
</dbReference>
<dbReference type="Pfam" id="PF00781">
    <property type="entry name" value="DAGK_cat"/>
    <property type="match status" value="1"/>
</dbReference>
<evidence type="ECO:0000313" key="14">
    <source>
        <dbReference type="EMBL" id="BBA92764.1"/>
    </source>
</evidence>
<comment type="cofactor">
    <cofactor evidence="1">
        <name>Mg(2+)</name>
        <dbReference type="ChEBI" id="CHEBI:18420"/>
    </cofactor>
</comment>
<dbReference type="Pfam" id="PF19279">
    <property type="entry name" value="YegS_C"/>
    <property type="match status" value="1"/>
</dbReference>
<evidence type="ECO:0000256" key="5">
    <source>
        <dbReference type="ARBA" id="ARBA00022723"/>
    </source>
</evidence>
<keyword evidence="10" id="KW-0443">Lipid metabolism</keyword>